<reference evidence="1" key="1">
    <citation type="submission" date="2023-04" db="EMBL/GenBank/DDBJ databases">
        <title>A chromosome-level genome assembly of the parasitoid wasp Eretmocerus hayati.</title>
        <authorList>
            <person name="Zhong Y."/>
            <person name="Liu S."/>
            <person name="Liu Y."/>
        </authorList>
    </citation>
    <scope>NUCLEOTIDE SEQUENCE</scope>
    <source>
        <strain evidence="1">ZJU_SS_LIU_2023</strain>
    </source>
</reference>
<dbReference type="Proteomes" id="UP001239111">
    <property type="component" value="Chromosome 3"/>
</dbReference>
<sequence length="730" mass="83588">MNFLYCRLLRAGYSRKIKIDKEILRTVPAVSWNQPDYTKTKISQQIQAGCYIRNVDYSNYLCRSLEDYDESSMKYKSYAMTEEKKVTSPIHRLNNDCLMKIFSHLSHKDKLTVEKVNIFCETPKNQRILFSGIKALAKLSNIKDITVRGGVFDNELAILFQKNRKLRKIKLVYGHKNSDGNCILHLPTDSIEELVIKSPPSSMREKLRMILERSKNLNSLKIQDLHISFESGAIIRAIVSCSKSLEVLEISHDLNRVQTYHGIPLQLESFAQLMNLKSINLEGNPLVTDEFIKTLTKACKKLVKVNISVLNKSSILLPALAQNSTKEMQNKWQELISVGILVLFVDNVLSSHRKLDFAYNEDCHEPCNQTARLGHVIAAGPNDTIHYIWDFTGNPTILIAVTSPSAKLKIDWKKFLSQTANSVNFTEKPSYSFGVTVERILEFDDVNDHARIDQVAEDHINELKFEHFQWHHKNFSKNGDLVELSVEASNYNDPRTSEERNGTIKFLMHGFGSPHHSDVMPRLLHTENATQIDIIIDHLDTKKDFPQSRFAVELLIVSENNPNMTMVLGTQKKLDDEFTPGIFEIMELTIPQLLGKSAYMEWKPVSYTAPDRDVTDSTGSTIYSMKNATVDEYLSKNNLLYSYYGDKMYDYLVQRVNVSFGTSGDGFYEKSMYNTWTFVAGYGLPSDERFSYTILLFIFACVSTPMLIFVIAGVYMCFRQIPESDERLIR</sequence>
<protein>
    <submittedName>
        <fullName evidence="1">Uncharacterized protein</fullName>
    </submittedName>
</protein>
<keyword evidence="2" id="KW-1185">Reference proteome</keyword>
<gene>
    <name evidence="1" type="ORF">QAD02_000991</name>
</gene>
<dbReference type="EMBL" id="CM056743">
    <property type="protein sequence ID" value="KAJ8669732.1"/>
    <property type="molecule type" value="Genomic_DNA"/>
</dbReference>
<comment type="caution">
    <text evidence="1">The sequence shown here is derived from an EMBL/GenBank/DDBJ whole genome shotgun (WGS) entry which is preliminary data.</text>
</comment>
<evidence type="ECO:0000313" key="2">
    <source>
        <dbReference type="Proteomes" id="UP001239111"/>
    </source>
</evidence>
<evidence type="ECO:0000313" key="1">
    <source>
        <dbReference type="EMBL" id="KAJ8669732.1"/>
    </source>
</evidence>
<accession>A0ACC2NHK7</accession>
<proteinExistence type="predicted"/>
<organism evidence="1 2">
    <name type="scientific">Eretmocerus hayati</name>
    <dbReference type="NCBI Taxonomy" id="131215"/>
    <lineage>
        <taxon>Eukaryota</taxon>
        <taxon>Metazoa</taxon>
        <taxon>Ecdysozoa</taxon>
        <taxon>Arthropoda</taxon>
        <taxon>Hexapoda</taxon>
        <taxon>Insecta</taxon>
        <taxon>Pterygota</taxon>
        <taxon>Neoptera</taxon>
        <taxon>Endopterygota</taxon>
        <taxon>Hymenoptera</taxon>
        <taxon>Apocrita</taxon>
        <taxon>Proctotrupomorpha</taxon>
        <taxon>Chalcidoidea</taxon>
        <taxon>Aphelinidae</taxon>
        <taxon>Aphelininae</taxon>
        <taxon>Eretmocerus</taxon>
    </lineage>
</organism>
<name>A0ACC2NHK7_9HYME</name>